<dbReference type="AlphaFoldDB" id="A0A2T0KLP2"/>
<name>A0A2T0KLP2_9ACTN</name>
<dbReference type="Proteomes" id="UP000239415">
    <property type="component" value="Unassembled WGS sequence"/>
</dbReference>
<proteinExistence type="predicted"/>
<comment type="caution">
    <text evidence="1">The sequence shown here is derived from an EMBL/GenBank/DDBJ whole genome shotgun (WGS) entry which is preliminary data.</text>
</comment>
<sequence>MTVRLDERNRPEPDVVVITAPFEPDRTLQSR</sequence>
<evidence type="ECO:0000313" key="1">
    <source>
        <dbReference type="EMBL" id="PRX24550.1"/>
    </source>
</evidence>
<gene>
    <name evidence="1" type="ORF">CLV67_102327</name>
</gene>
<dbReference type="EMBL" id="PVMZ01000002">
    <property type="protein sequence ID" value="PRX24550.1"/>
    <property type="molecule type" value="Genomic_DNA"/>
</dbReference>
<evidence type="ECO:0000313" key="2">
    <source>
        <dbReference type="Proteomes" id="UP000239415"/>
    </source>
</evidence>
<organism evidence="1 2">
    <name type="scientific">Actinoplanes italicus</name>
    <dbReference type="NCBI Taxonomy" id="113567"/>
    <lineage>
        <taxon>Bacteria</taxon>
        <taxon>Bacillati</taxon>
        <taxon>Actinomycetota</taxon>
        <taxon>Actinomycetes</taxon>
        <taxon>Micromonosporales</taxon>
        <taxon>Micromonosporaceae</taxon>
        <taxon>Actinoplanes</taxon>
    </lineage>
</organism>
<accession>A0A2T0KLP2</accession>
<reference evidence="1 2" key="1">
    <citation type="submission" date="2018-03" db="EMBL/GenBank/DDBJ databases">
        <title>Genomic Encyclopedia of Archaeal and Bacterial Type Strains, Phase II (KMG-II): from individual species to whole genera.</title>
        <authorList>
            <person name="Goeker M."/>
        </authorList>
    </citation>
    <scope>NUCLEOTIDE SEQUENCE [LARGE SCALE GENOMIC DNA]</scope>
    <source>
        <strain evidence="1 2">DSM 43146</strain>
    </source>
</reference>
<protein>
    <submittedName>
        <fullName evidence="1">Uncharacterized protein</fullName>
    </submittedName>
</protein>
<keyword evidence="2" id="KW-1185">Reference proteome</keyword>